<reference evidence="2 3" key="1">
    <citation type="submission" date="2016-10" db="EMBL/GenBank/DDBJ databases">
        <title>The genome of Paramicrosporidium saccamoebae is the missing link in understanding Cryptomycota and Microsporidia evolution.</title>
        <authorList>
            <person name="Quandt C.A."/>
            <person name="Beaudet D."/>
            <person name="Corsaro D."/>
            <person name="Michel R."/>
            <person name="Corradi N."/>
            <person name="James T."/>
        </authorList>
    </citation>
    <scope>NUCLEOTIDE SEQUENCE [LARGE SCALE GENOMIC DNA]</scope>
    <source>
        <strain evidence="2 3">KSL3</strain>
    </source>
</reference>
<name>A0A2H9TGQ8_9FUNG</name>
<proteinExistence type="predicted"/>
<evidence type="ECO:0000313" key="3">
    <source>
        <dbReference type="Proteomes" id="UP000240830"/>
    </source>
</evidence>
<feature type="region of interest" description="Disordered" evidence="1">
    <location>
        <begin position="16"/>
        <end position="53"/>
    </location>
</feature>
<sequence length="131" mass="14510">MLSAFPLKDVENAPTTIKKSTSHLATKSGHKQTRRPLSDLSNGATDNAYQPMDSMETALRETLVENRRVHELCETLRGENIELRGRVGELAVVTMLYEVAKAEIEELTKKLAQLSPLDTENDNSALSNSDL</sequence>
<dbReference type="AlphaFoldDB" id="A0A2H9TGQ8"/>
<evidence type="ECO:0000256" key="1">
    <source>
        <dbReference type="SAM" id="MobiDB-lite"/>
    </source>
</evidence>
<dbReference type="EMBL" id="MTSL01000206">
    <property type="protein sequence ID" value="PJF16790.1"/>
    <property type="molecule type" value="Genomic_DNA"/>
</dbReference>
<accession>A0A2H9TGQ8</accession>
<feature type="compositionally biased region" description="Polar residues" evidence="1">
    <location>
        <begin position="16"/>
        <end position="25"/>
    </location>
</feature>
<organism evidence="2 3">
    <name type="scientific">Paramicrosporidium saccamoebae</name>
    <dbReference type="NCBI Taxonomy" id="1246581"/>
    <lineage>
        <taxon>Eukaryota</taxon>
        <taxon>Fungi</taxon>
        <taxon>Fungi incertae sedis</taxon>
        <taxon>Cryptomycota</taxon>
        <taxon>Cryptomycota incertae sedis</taxon>
        <taxon>Paramicrosporidium</taxon>
    </lineage>
</organism>
<comment type="caution">
    <text evidence="2">The sequence shown here is derived from an EMBL/GenBank/DDBJ whole genome shotgun (WGS) entry which is preliminary data.</text>
</comment>
<evidence type="ECO:0000313" key="2">
    <source>
        <dbReference type="EMBL" id="PJF16790.1"/>
    </source>
</evidence>
<gene>
    <name evidence="2" type="ORF">PSACC_03385</name>
</gene>
<feature type="compositionally biased region" description="Polar residues" evidence="1">
    <location>
        <begin position="39"/>
        <end position="48"/>
    </location>
</feature>
<protein>
    <submittedName>
        <fullName evidence="2">Uncharacterized protein</fullName>
    </submittedName>
</protein>
<keyword evidence="3" id="KW-1185">Reference proteome</keyword>
<dbReference type="Proteomes" id="UP000240830">
    <property type="component" value="Unassembled WGS sequence"/>
</dbReference>